<dbReference type="InterPro" id="IPR029044">
    <property type="entry name" value="Nucleotide-diphossugar_trans"/>
</dbReference>
<feature type="region of interest" description="Disordered" evidence="16">
    <location>
        <begin position="1"/>
        <end position="23"/>
    </location>
</feature>
<evidence type="ECO:0000256" key="14">
    <source>
        <dbReference type="PIRSR" id="PIRSR605027-6"/>
    </source>
</evidence>
<dbReference type="SUPFAM" id="SSF53448">
    <property type="entry name" value="Nucleotide-diphospho-sugar transferases"/>
    <property type="match status" value="1"/>
</dbReference>
<protein>
    <recommendedName>
        <fullName evidence="15">Glycosyltransferases</fullName>
        <ecNumber evidence="15">2.4.-.-</ecNumber>
    </recommendedName>
</protein>
<dbReference type="InterPro" id="IPR005027">
    <property type="entry name" value="Glyco_trans_43"/>
</dbReference>
<comment type="similarity">
    <text evidence="2 15">Belongs to the glycosyltransferase 43 family.</text>
</comment>
<dbReference type="GO" id="GO:0010417">
    <property type="term" value="P:glucuronoxylan biosynthetic process"/>
    <property type="evidence" value="ECO:0007669"/>
    <property type="project" value="TreeGrafter"/>
</dbReference>
<proteinExistence type="inferred from homology"/>
<sequence length="442" mass="49892">MTSIRRTLSPVPRAGSLLSGEACPSPLSKTSSFAQNHAKPGGLLSSIFGLSDSQAVVLGTMSPRSTRPLDRSKPRGQWWRRALFHFVISFMAGIFIGITLFVSVYSSTHLLSMHQAFSFGIISTVGDSHMHDGWTGTVMPVVESNVTTNATLDPSVKEQEVSGIARDAPVNRTLPKNFFIMSPKLLIIVTPTYAQSFEAYYLNRLAHTLKLVQPPLLWIVVEMTAQSEQTADILRHTGVMYRHLVCDKNATDMRDKRVHQRNVALSHIETHRLEGIVYFADDDNFYSADIFKHMRQIIRFGTWTVAKLTEDKSKAFLEGPICKGTRVIGWHVNESSMRMQRFYADLSGFAFNSAILWDHMRWHRPTPDPIRQLDTARDDLQVSTFIEQIVEDESQMEGLPENCTRVMVWHMHLESLSTFYPAKWSISSNLGVISQAAPEHLI</sequence>
<evidence type="ECO:0000256" key="16">
    <source>
        <dbReference type="SAM" id="MobiDB-lite"/>
    </source>
</evidence>
<evidence type="ECO:0000256" key="10">
    <source>
        <dbReference type="ARBA" id="ARBA00023180"/>
    </source>
</evidence>
<keyword evidence="12" id="KW-0479">Metal-binding</keyword>
<evidence type="ECO:0000256" key="12">
    <source>
        <dbReference type="PIRSR" id="PIRSR605027-3"/>
    </source>
</evidence>
<feature type="binding site" evidence="12">
    <location>
        <position position="283"/>
    </location>
    <ligand>
        <name>Mn(2+)</name>
        <dbReference type="ChEBI" id="CHEBI:29035"/>
    </ligand>
</feature>
<dbReference type="GO" id="GO:0009834">
    <property type="term" value="P:plant-type secondary cell wall biogenesis"/>
    <property type="evidence" value="ECO:0007669"/>
    <property type="project" value="TreeGrafter"/>
</dbReference>
<feature type="glycosylation site" description="N-linked (GlcNAc...) asparagine" evidence="14">
    <location>
        <position position="402"/>
    </location>
</feature>
<keyword evidence="4 15" id="KW-0808">Transferase</keyword>
<keyword evidence="11 15" id="KW-0961">Cell wall biogenesis/degradation</keyword>
<evidence type="ECO:0000256" key="4">
    <source>
        <dbReference type="ARBA" id="ARBA00022679"/>
    </source>
</evidence>
<feature type="site" description="Interaction with galactose moiety of substrate glycoprotein" evidence="13">
    <location>
        <position position="318"/>
    </location>
</feature>
<accession>A0A2P2JC26</accession>
<evidence type="ECO:0000256" key="6">
    <source>
        <dbReference type="ARBA" id="ARBA00022968"/>
    </source>
</evidence>
<dbReference type="GO" id="GO:0071555">
    <property type="term" value="P:cell wall organization"/>
    <property type="evidence" value="ECO:0007669"/>
    <property type="project" value="UniProtKB-KW"/>
</dbReference>
<evidence type="ECO:0000313" key="17">
    <source>
        <dbReference type="EMBL" id="MBW91031.1"/>
    </source>
</evidence>
<keyword evidence="8 15" id="KW-0333">Golgi apparatus</keyword>
<dbReference type="Pfam" id="PF03360">
    <property type="entry name" value="Glyco_transf_43"/>
    <property type="match status" value="1"/>
</dbReference>
<dbReference type="GO" id="GO:0046872">
    <property type="term" value="F:metal ion binding"/>
    <property type="evidence" value="ECO:0007669"/>
    <property type="project" value="UniProtKB-KW"/>
</dbReference>
<keyword evidence="12" id="KW-0464">Manganese</keyword>
<comment type="function">
    <text evidence="15">Involved in the synthesis of glucuronoxylan hemicellulose in secondary cell walls.</text>
</comment>
<dbReference type="AlphaFoldDB" id="A0A2P2JC26"/>
<keyword evidence="10 14" id="KW-0325">Glycoprotein</keyword>
<reference evidence="17" key="1">
    <citation type="submission" date="2018-02" db="EMBL/GenBank/DDBJ databases">
        <title>Rhizophora mucronata_Transcriptome.</title>
        <authorList>
            <person name="Meera S.P."/>
            <person name="Sreeshan A."/>
            <person name="Augustine A."/>
        </authorList>
    </citation>
    <scope>NUCLEOTIDE SEQUENCE</scope>
    <source>
        <tissue evidence="17">Leaf</tissue>
    </source>
</reference>
<dbReference type="GO" id="GO:0042285">
    <property type="term" value="F:xylosyltransferase activity"/>
    <property type="evidence" value="ECO:0007669"/>
    <property type="project" value="TreeGrafter"/>
</dbReference>
<keyword evidence="6 15" id="KW-0735">Signal-anchor</keyword>
<dbReference type="CDD" id="cd00218">
    <property type="entry name" value="GlcAT-I"/>
    <property type="match status" value="1"/>
</dbReference>
<evidence type="ECO:0000256" key="15">
    <source>
        <dbReference type="RuleBase" id="RU363127"/>
    </source>
</evidence>
<comment type="cofactor">
    <cofactor evidence="12">
        <name>Mn(2+)</name>
        <dbReference type="ChEBI" id="CHEBI:29035"/>
    </cofactor>
</comment>
<name>A0A2P2JC26_RHIMU</name>
<dbReference type="PANTHER" id="PTHR10896:SF20">
    <property type="entry name" value="BETA-1,4-XYLOSYLTRANSFERASE IRX9L-RELATED"/>
    <property type="match status" value="1"/>
</dbReference>
<keyword evidence="7 15" id="KW-1133">Transmembrane helix</keyword>
<evidence type="ECO:0000256" key="11">
    <source>
        <dbReference type="ARBA" id="ARBA00023316"/>
    </source>
</evidence>
<evidence type="ECO:0000256" key="9">
    <source>
        <dbReference type="ARBA" id="ARBA00023136"/>
    </source>
</evidence>
<dbReference type="GO" id="GO:0015018">
    <property type="term" value="F:galactosylgalactosylxylosylprotein 3-beta-glucuronosyltransferase activity"/>
    <property type="evidence" value="ECO:0007669"/>
    <property type="project" value="InterPro"/>
</dbReference>
<dbReference type="GO" id="GO:0000139">
    <property type="term" value="C:Golgi membrane"/>
    <property type="evidence" value="ECO:0007669"/>
    <property type="project" value="UniProtKB-SubCell"/>
</dbReference>
<dbReference type="FunFam" id="3.90.550.10:FF:000064">
    <property type="entry name" value="Glycosyltransferases"/>
    <property type="match status" value="1"/>
</dbReference>
<dbReference type="EMBL" id="GGEC01010548">
    <property type="protein sequence ID" value="MBW91031.1"/>
    <property type="molecule type" value="Transcribed_RNA"/>
</dbReference>
<keyword evidence="3" id="KW-0328">Glycosyltransferase</keyword>
<feature type="transmembrane region" description="Helical" evidence="15">
    <location>
        <begin position="82"/>
        <end position="105"/>
    </location>
</feature>
<keyword evidence="5 15" id="KW-0812">Transmembrane</keyword>
<dbReference type="Gene3D" id="3.90.550.10">
    <property type="entry name" value="Spore Coat Polysaccharide Biosynthesis Protein SpsA, Chain A"/>
    <property type="match status" value="1"/>
</dbReference>
<evidence type="ECO:0000256" key="1">
    <source>
        <dbReference type="ARBA" id="ARBA00004323"/>
    </source>
</evidence>
<dbReference type="PANTHER" id="PTHR10896">
    <property type="entry name" value="GALACTOSYLGALACTOSYLXYLOSYLPROTEIN 3-BETA-GLUCURONOSYLTRANSFERASE BETA-1,3-GLUCURONYLTRANSFERASE"/>
    <property type="match status" value="1"/>
</dbReference>
<evidence type="ECO:0000256" key="5">
    <source>
        <dbReference type="ARBA" id="ARBA00022692"/>
    </source>
</evidence>
<evidence type="ECO:0000256" key="3">
    <source>
        <dbReference type="ARBA" id="ARBA00022676"/>
    </source>
</evidence>
<comment type="subcellular location">
    <subcellularLocation>
        <location evidence="1 15">Golgi apparatus membrane</location>
        <topology evidence="1 15">Single-pass type II membrane protein</topology>
    </subcellularLocation>
</comment>
<evidence type="ECO:0000256" key="2">
    <source>
        <dbReference type="ARBA" id="ARBA00007706"/>
    </source>
</evidence>
<evidence type="ECO:0000256" key="8">
    <source>
        <dbReference type="ARBA" id="ARBA00023034"/>
    </source>
</evidence>
<keyword evidence="9 15" id="KW-0472">Membrane</keyword>
<evidence type="ECO:0000256" key="13">
    <source>
        <dbReference type="PIRSR" id="PIRSR605027-4"/>
    </source>
</evidence>
<evidence type="ECO:0000256" key="7">
    <source>
        <dbReference type="ARBA" id="ARBA00022989"/>
    </source>
</evidence>
<dbReference type="EC" id="2.4.-.-" evidence="15"/>
<organism evidence="17">
    <name type="scientific">Rhizophora mucronata</name>
    <name type="common">Asiatic mangrove</name>
    <dbReference type="NCBI Taxonomy" id="61149"/>
    <lineage>
        <taxon>Eukaryota</taxon>
        <taxon>Viridiplantae</taxon>
        <taxon>Streptophyta</taxon>
        <taxon>Embryophyta</taxon>
        <taxon>Tracheophyta</taxon>
        <taxon>Spermatophyta</taxon>
        <taxon>Magnoliopsida</taxon>
        <taxon>eudicotyledons</taxon>
        <taxon>Gunneridae</taxon>
        <taxon>Pentapetalae</taxon>
        <taxon>rosids</taxon>
        <taxon>fabids</taxon>
        <taxon>Malpighiales</taxon>
        <taxon>Rhizophoraceae</taxon>
        <taxon>Rhizophora</taxon>
    </lineage>
</organism>